<dbReference type="EMBL" id="VUJU01004516">
    <property type="protein sequence ID" value="KAF0754104.1"/>
    <property type="molecule type" value="Genomic_DNA"/>
</dbReference>
<reference evidence="1 2" key="1">
    <citation type="submission" date="2019-08" db="EMBL/GenBank/DDBJ databases">
        <title>Whole genome of Aphis craccivora.</title>
        <authorList>
            <person name="Voronova N.V."/>
            <person name="Shulinski R.S."/>
            <person name="Bandarenka Y.V."/>
            <person name="Zhorov D.G."/>
            <person name="Warner D."/>
        </authorList>
    </citation>
    <scope>NUCLEOTIDE SEQUENCE [LARGE SCALE GENOMIC DNA]</scope>
    <source>
        <strain evidence="1">180601</strain>
        <tissue evidence="1">Whole Body</tissue>
    </source>
</reference>
<keyword evidence="2" id="KW-1185">Reference proteome</keyword>
<evidence type="ECO:0000313" key="2">
    <source>
        <dbReference type="Proteomes" id="UP000478052"/>
    </source>
</evidence>
<sequence>MKTTIRNNALIFNFSFSLKRKIHIVGTLRGQNNGKTGIFTHNQFLKKSIFLFCCNTKTNRCKYLKILPNVYIRLFKDNLYFRFFLCR</sequence>
<protein>
    <submittedName>
        <fullName evidence="1">Uncharacterized protein</fullName>
    </submittedName>
</protein>
<organism evidence="1 2">
    <name type="scientific">Aphis craccivora</name>
    <name type="common">Cowpea aphid</name>
    <dbReference type="NCBI Taxonomy" id="307492"/>
    <lineage>
        <taxon>Eukaryota</taxon>
        <taxon>Metazoa</taxon>
        <taxon>Ecdysozoa</taxon>
        <taxon>Arthropoda</taxon>
        <taxon>Hexapoda</taxon>
        <taxon>Insecta</taxon>
        <taxon>Pterygota</taxon>
        <taxon>Neoptera</taxon>
        <taxon>Paraneoptera</taxon>
        <taxon>Hemiptera</taxon>
        <taxon>Sternorrhyncha</taxon>
        <taxon>Aphidomorpha</taxon>
        <taxon>Aphidoidea</taxon>
        <taxon>Aphididae</taxon>
        <taxon>Aphidini</taxon>
        <taxon>Aphis</taxon>
        <taxon>Aphis</taxon>
    </lineage>
</organism>
<proteinExistence type="predicted"/>
<accession>A0A6G0YDW9</accession>
<comment type="caution">
    <text evidence="1">The sequence shown here is derived from an EMBL/GenBank/DDBJ whole genome shotgun (WGS) entry which is preliminary data.</text>
</comment>
<dbReference type="OrthoDB" id="10528452at2759"/>
<evidence type="ECO:0000313" key="1">
    <source>
        <dbReference type="EMBL" id="KAF0754104.1"/>
    </source>
</evidence>
<name>A0A6G0YDW9_APHCR</name>
<dbReference type="AlphaFoldDB" id="A0A6G0YDW9"/>
<gene>
    <name evidence="1" type="ORF">FWK35_00016928</name>
</gene>
<dbReference type="Proteomes" id="UP000478052">
    <property type="component" value="Unassembled WGS sequence"/>
</dbReference>